<dbReference type="AlphaFoldDB" id="A0A6L4X3V6"/>
<dbReference type="Proteomes" id="UP000482084">
    <property type="component" value="Unassembled WGS sequence"/>
</dbReference>
<evidence type="ECO:0000313" key="1">
    <source>
        <dbReference type="EMBL" id="KAB8289233.1"/>
    </source>
</evidence>
<sequence length="75" mass="8953">MTSTMVRPSIDRSPVDVSEERMQYWESLIGTGRFPGTPGKTVIYPQHWPKDRPMEPWFQKLIDEHPEWVHRDDED</sequence>
<dbReference type="OrthoDB" id="5168853at2"/>
<evidence type="ECO:0000313" key="3">
    <source>
        <dbReference type="Proteomes" id="UP000469943"/>
    </source>
</evidence>
<dbReference type="Proteomes" id="UP000469943">
    <property type="component" value="Unassembled WGS sequence"/>
</dbReference>
<gene>
    <name evidence="1" type="ORF">DSM100688_0313</name>
    <name evidence="2" type="ORF">GFD24_01585</name>
</gene>
<reference evidence="2 3" key="1">
    <citation type="submission" date="2019-10" db="EMBL/GenBank/DDBJ databases">
        <title>Bifidobacterium from non-human primates.</title>
        <authorList>
            <person name="Modesto M."/>
        </authorList>
    </citation>
    <scope>NUCLEOTIDE SEQUENCE [LARGE SCALE GENOMIC DNA]</scope>
    <source>
        <strain evidence="2 3">TREM</strain>
    </source>
</reference>
<organism evidence="1 4">
    <name type="scientific">Bifidobacterium ramosum</name>
    <dbReference type="NCBI Taxonomy" id="1798158"/>
    <lineage>
        <taxon>Bacteria</taxon>
        <taxon>Bacillati</taxon>
        <taxon>Actinomycetota</taxon>
        <taxon>Actinomycetes</taxon>
        <taxon>Bifidobacteriales</taxon>
        <taxon>Bifidobacteriaceae</taxon>
        <taxon>Bifidobacterium</taxon>
    </lineage>
</organism>
<proteinExistence type="predicted"/>
<dbReference type="EMBL" id="WBSM01000001">
    <property type="protein sequence ID" value="KAB8289233.1"/>
    <property type="molecule type" value="Genomic_DNA"/>
</dbReference>
<comment type="caution">
    <text evidence="1">The sequence shown here is derived from an EMBL/GenBank/DDBJ whole genome shotgun (WGS) entry which is preliminary data.</text>
</comment>
<evidence type="ECO:0000313" key="2">
    <source>
        <dbReference type="EMBL" id="NEG70939.1"/>
    </source>
</evidence>
<evidence type="ECO:0000313" key="4">
    <source>
        <dbReference type="Proteomes" id="UP000482084"/>
    </source>
</evidence>
<name>A0A6L4X3V6_9BIFI</name>
<keyword evidence="4" id="KW-1185">Reference proteome</keyword>
<protein>
    <submittedName>
        <fullName evidence="1">Uncharacterized protein</fullName>
    </submittedName>
</protein>
<dbReference type="RefSeq" id="WP_152357410.1">
    <property type="nucleotide sequence ID" value="NZ_WBSM01000001.1"/>
</dbReference>
<reference evidence="1 4" key="2">
    <citation type="submission" date="2019-10" db="EMBL/GenBank/DDBJ databases">
        <title>Characterization of the phylogenetic diversity of two novel species belonging to the genus Bifidobacterium: Bifidobacterium cebidarum sp. nov. and Bifidobacterium leontopitheci sp. nov.</title>
        <authorList>
            <person name="Lugli G.A."/>
            <person name="Duranti S."/>
            <person name="Milani C."/>
            <person name="Turroni F."/>
            <person name="Ventura M."/>
        </authorList>
    </citation>
    <scope>NUCLEOTIDE SEQUENCE [LARGE SCALE GENOMIC DNA]</scope>
    <source>
        <strain evidence="1 4">DSM 100688</strain>
    </source>
</reference>
<dbReference type="EMBL" id="WHZX01000001">
    <property type="protein sequence ID" value="NEG70939.1"/>
    <property type="molecule type" value="Genomic_DNA"/>
</dbReference>
<accession>A0A6L4X3V6</accession>